<accession>A0A0H3WXW2</accession>
<keyword evidence="4" id="KW-1185">Reference proteome</keyword>
<organism evidence="3 4">
    <name type="scientific">Pandoraea faecigallinarum</name>
    <dbReference type="NCBI Taxonomy" id="656179"/>
    <lineage>
        <taxon>Bacteria</taxon>
        <taxon>Pseudomonadati</taxon>
        <taxon>Pseudomonadota</taxon>
        <taxon>Betaproteobacteria</taxon>
        <taxon>Burkholderiales</taxon>
        <taxon>Burkholderiaceae</taxon>
        <taxon>Pandoraea</taxon>
    </lineage>
</organism>
<dbReference type="OrthoDB" id="5488419at2"/>
<proteinExistence type="predicted"/>
<dbReference type="InterPro" id="IPR036812">
    <property type="entry name" value="NAD(P)_OxRdtase_dom_sf"/>
</dbReference>
<evidence type="ECO:0000313" key="3">
    <source>
        <dbReference type="EMBL" id="AKM31376.1"/>
    </source>
</evidence>
<evidence type="ECO:0000259" key="2">
    <source>
        <dbReference type="Pfam" id="PF00248"/>
    </source>
</evidence>
<dbReference type="InterPro" id="IPR050791">
    <property type="entry name" value="Aldo-Keto_reductase"/>
</dbReference>
<dbReference type="AlphaFoldDB" id="A0A0H3WXW2"/>
<dbReference type="SUPFAM" id="SSF51430">
    <property type="entry name" value="NAD(P)-linked oxidoreductase"/>
    <property type="match status" value="1"/>
</dbReference>
<evidence type="ECO:0000256" key="1">
    <source>
        <dbReference type="ARBA" id="ARBA00023002"/>
    </source>
</evidence>
<dbReference type="GO" id="GO:0005737">
    <property type="term" value="C:cytoplasm"/>
    <property type="evidence" value="ECO:0007669"/>
    <property type="project" value="TreeGrafter"/>
</dbReference>
<name>A0A0H3WXW2_9BURK</name>
<dbReference type="EMBL" id="CP011807">
    <property type="protein sequence ID" value="AKM31376.1"/>
    <property type="molecule type" value="Genomic_DNA"/>
</dbReference>
<sequence length="332" mass="35954">MLPTRRLGNQGLEVPAMGLGCMGMSYAYGPSDDTESVRVLERALALGCNFFDTAEVYGPFANERLLGRVLKGRRDQAIIATKFGFRFENGTVTGADSRPEHIREVVDASLARLGTDYIDLLYQHRVDPNVPIEDVAGTVGELVKAGKVRYFGLSEASERTIRRAHAVHPVSALQSEYSLWHRDIEASILPCLRELGVGLVPFAPLGRGFLTGTARRAEEFPEGDSRRTSDPRLQGENFEANVRLAKTLAGHAAQIGVTPAQLALAWLLSRGDDIVPIPGTRRVNRLEENLGAASLHIDAAMGAALDTHFFAGTTTGARYKATAMMALLADPA</sequence>
<gene>
    <name evidence="3" type="ORF">AB870_16510</name>
</gene>
<dbReference type="PANTHER" id="PTHR43625">
    <property type="entry name" value="AFLATOXIN B1 ALDEHYDE REDUCTASE"/>
    <property type="match status" value="1"/>
</dbReference>
<dbReference type="PANTHER" id="PTHR43625:SF99">
    <property type="entry name" value="ALDO-KETO REDUCTASE 1-RELATED"/>
    <property type="match status" value="1"/>
</dbReference>
<feature type="domain" description="NADP-dependent oxidoreductase" evidence="2">
    <location>
        <begin position="17"/>
        <end position="307"/>
    </location>
</feature>
<dbReference type="KEGG" id="pfg:AB870_16510"/>
<dbReference type="Pfam" id="PF00248">
    <property type="entry name" value="Aldo_ket_red"/>
    <property type="match status" value="1"/>
</dbReference>
<dbReference type="InterPro" id="IPR023210">
    <property type="entry name" value="NADP_OxRdtase_dom"/>
</dbReference>
<dbReference type="Gene3D" id="3.20.20.100">
    <property type="entry name" value="NADP-dependent oxidoreductase domain"/>
    <property type="match status" value="1"/>
</dbReference>
<keyword evidence="1" id="KW-0560">Oxidoreductase</keyword>
<dbReference type="PATRIC" id="fig|656179.3.peg.3516"/>
<dbReference type="Proteomes" id="UP000035651">
    <property type="component" value="Chromosome"/>
</dbReference>
<reference evidence="3" key="1">
    <citation type="submission" date="2016-06" db="EMBL/GenBank/DDBJ databases">
        <title>Complete Genome Sequence of Pandoraea faecigallinarum DSM-23572.</title>
        <authorList>
            <person name="Yong D."/>
            <person name="Ee R."/>
            <person name="Lim Y.-L."/>
            <person name="Yin W.-F."/>
            <person name="Chan K.-G."/>
        </authorList>
    </citation>
    <scope>NUCLEOTIDE SEQUENCE</scope>
    <source>
        <strain evidence="3">DSM 23572</strain>
    </source>
</reference>
<dbReference type="CDD" id="cd19076">
    <property type="entry name" value="AKR_AKR13A_13D"/>
    <property type="match status" value="1"/>
</dbReference>
<dbReference type="STRING" id="656179.AB870_16510"/>
<dbReference type="RefSeq" id="WP_047907172.1">
    <property type="nucleotide sequence ID" value="NZ_CP011807.3"/>
</dbReference>
<dbReference type="GO" id="GO:0016491">
    <property type="term" value="F:oxidoreductase activity"/>
    <property type="evidence" value="ECO:0007669"/>
    <property type="project" value="UniProtKB-KW"/>
</dbReference>
<evidence type="ECO:0000313" key="4">
    <source>
        <dbReference type="Proteomes" id="UP000035651"/>
    </source>
</evidence>
<protein>
    <submittedName>
        <fullName evidence="3">Aldo/keto reductase</fullName>
    </submittedName>
</protein>